<name>A0A1M5A5N6_9SPHI</name>
<proteinExistence type="predicted"/>
<dbReference type="InterPro" id="IPR000421">
    <property type="entry name" value="FA58C"/>
</dbReference>
<dbReference type="Proteomes" id="UP000184287">
    <property type="component" value="Unassembled WGS sequence"/>
</dbReference>
<evidence type="ECO:0000256" key="1">
    <source>
        <dbReference type="SAM" id="SignalP"/>
    </source>
</evidence>
<dbReference type="OrthoDB" id="1434826at2"/>
<dbReference type="RefSeq" id="WP_073230588.1">
    <property type="nucleotide sequence ID" value="NZ_FQUQ01000002.1"/>
</dbReference>
<evidence type="ECO:0000313" key="3">
    <source>
        <dbReference type="EMBL" id="SHF25346.1"/>
    </source>
</evidence>
<evidence type="ECO:0000259" key="2">
    <source>
        <dbReference type="PROSITE" id="PS50022"/>
    </source>
</evidence>
<keyword evidence="1" id="KW-0732">Signal</keyword>
<dbReference type="SUPFAM" id="SSF55486">
    <property type="entry name" value="Metalloproteases ('zincins'), catalytic domain"/>
    <property type="match status" value="1"/>
</dbReference>
<organism evidence="3 4">
    <name type="scientific">Pedobacter caeni</name>
    <dbReference type="NCBI Taxonomy" id="288992"/>
    <lineage>
        <taxon>Bacteria</taxon>
        <taxon>Pseudomonadati</taxon>
        <taxon>Bacteroidota</taxon>
        <taxon>Sphingobacteriia</taxon>
        <taxon>Sphingobacteriales</taxon>
        <taxon>Sphingobacteriaceae</taxon>
        <taxon>Pedobacter</taxon>
    </lineage>
</organism>
<reference evidence="4" key="1">
    <citation type="submission" date="2016-11" db="EMBL/GenBank/DDBJ databases">
        <authorList>
            <person name="Varghese N."/>
            <person name="Submissions S."/>
        </authorList>
    </citation>
    <scope>NUCLEOTIDE SEQUENCE [LARGE SCALE GENOMIC DNA]</scope>
    <source>
        <strain evidence="4">DSM 16990</strain>
    </source>
</reference>
<gene>
    <name evidence="3" type="ORF">SAMN04488522_102590</name>
</gene>
<protein>
    <submittedName>
        <fullName evidence="3">F5/8 type C domain-containing protein</fullName>
    </submittedName>
</protein>
<dbReference type="EMBL" id="FQUQ01000002">
    <property type="protein sequence ID" value="SHF25346.1"/>
    <property type="molecule type" value="Genomic_DNA"/>
</dbReference>
<sequence length="540" mass="59587">MKKQINLLALTAILCLCLNSCKKSPELGTEVPDPNLPVSTAVVTVKEGDFTYTSDYPYNLNLVYFVPTDFPEVPDYHRRVSEYMLHMRAFTAKWMKHWGYGDRTFGLLTDAAKQRVRITLIRGKFLKKDYPYEGGGNKIRTEIDAYYAANPDQKTSDHYFVLVPNDLINDNRDSPFYGMGRYAYALDSEGIEVKNLGKPGPAGAYAQWVGGLFHELGHGLNLPHSKGPESEANDTNFGMELMSGGNSTYGSSPTYLSAFSAAILNKSQVFSKEKTTFYGAVTAKLTKISGKYSGGNMIISGKFSSTVPVSDVVLRFQRPSVDAGGYQAEGIRTKVIQADSFYVSIPVTDIKVKDNTPYSLQAILVHQNGALTWSDHPVQFVNGIPKFHFSSEKEEFSKAAWKVTAVTSQENGGEGPNNGLGIHMIDNDLSTIWHTRWTGSSPPALPHSVAVDMGKSNLTKGFSFVQRSGSNSSMSKELEVQISTDGTTWETVLNITLAQNNYFQYFDLPAAKTFRYFKVTAKNAYTPNPENASIAEVGAY</sequence>
<feature type="signal peptide" evidence="1">
    <location>
        <begin position="1"/>
        <end position="22"/>
    </location>
</feature>
<keyword evidence="4" id="KW-1185">Reference proteome</keyword>
<dbReference type="STRING" id="288992.SAMN04488522_102590"/>
<dbReference type="Gene3D" id="2.60.120.260">
    <property type="entry name" value="Galactose-binding domain-like"/>
    <property type="match status" value="1"/>
</dbReference>
<feature type="chain" id="PRO_5012499794" evidence="1">
    <location>
        <begin position="23"/>
        <end position="540"/>
    </location>
</feature>
<dbReference type="SUPFAM" id="SSF49785">
    <property type="entry name" value="Galactose-binding domain-like"/>
    <property type="match status" value="1"/>
</dbReference>
<accession>A0A1M5A5N6</accession>
<feature type="domain" description="F5/8 type C" evidence="2">
    <location>
        <begin position="382"/>
        <end position="540"/>
    </location>
</feature>
<dbReference type="Pfam" id="PF00754">
    <property type="entry name" value="F5_F8_type_C"/>
    <property type="match status" value="1"/>
</dbReference>
<dbReference type="AlphaFoldDB" id="A0A1M5A5N6"/>
<evidence type="ECO:0000313" key="4">
    <source>
        <dbReference type="Proteomes" id="UP000184287"/>
    </source>
</evidence>
<dbReference type="PROSITE" id="PS50022">
    <property type="entry name" value="FA58C_3"/>
    <property type="match status" value="1"/>
</dbReference>
<dbReference type="InterPro" id="IPR008979">
    <property type="entry name" value="Galactose-bd-like_sf"/>
</dbReference>